<proteinExistence type="predicted"/>
<dbReference type="SUPFAM" id="SSF103473">
    <property type="entry name" value="MFS general substrate transporter"/>
    <property type="match status" value="1"/>
</dbReference>
<sequence length="257" mass="27479">MAENPNLGKSSQRFHMSRSVIVLVGGQFLSQIGNVALIVAAYWYASSRFGAASLGFLGLAAGLGGMISLLSGPFIDRWNSRHAMIAVDLLRALIMAALTVLILRHQLSLVRLTIGLFLLEAIGSLFSPAEMRLIPTLVQRDQLPSVNAVNRAAMSLAQVISWGVSGALLAVIGVAGLFLTNALSFVTSAISLMALQVGGAERKEPGAQQAPFRSGNLRRAFCAVLEALRDKGLRTAEKEFSPNNPRRDAVLWAGIDR</sequence>
<keyword evidence="2" id="KW-1003">Cell membrane</keyword>
<gene>
    <name evidence="7" type="ORF">C7B43_21075</name>
</gene>
<dbReference type="InterPro" id="IPR011701">
    <property type="entry name" value="MFS"/>
</dbReference>
<evidence type="ECO:0000256" key="6">
    <source>
        <dbReference type="SAM" id="Phobius"/>
    </source>
</evidence>
<dbReference type="PANTHER" id="PTHR23513">
    <property type="entry name" value="INTEGRAL MEMBRANE EFFLUX PROTEIN-RELATED"/>
    <property type="match status" value="1"/>
</dbReference>
<feature type="transmembrane region" description="Helical" evidence="6">
    <location>
        <begin position="20"/>
        <end position="45"/>
    </location>
</feature>
<feature type="transmembrane region" description="Helical" evidence="6">
    <location>
        <begin position="51"/>
        <end position="71"/>
    </location>
</feature>
<dbReference type="EMBL" id="PXYT01000125">
    <property type="protein sequence ID" value="PSR21816.1"/>
    <property type="molecule type" value="Genomic_DNA"/>
</dbReference>
<evidence type="ECO:0000256" key="5">
    <source>
        <dbReference type="ARBA" id="ARBA00023136"/>
    </source>
</evidence>
<dbReference type="Gene3D" id="1.20.1250.20">
    <property type="entry name" value="MFS general substrate transporter like domains"/>
    <property type="match status" value="1"/>
</dbReference>
<evidence type="ECO:0008006" key="9">
    <source>
        <dbReference type="Google" id="ProtNLM"/>
    </source>
</evidence>
<keyword evidence="4 6" id="KW-1133">Transmembrane helix</keyword>
<keyword evidence="3 6" id="KW-0812">Transmembrane</keyword>
<keyword evidence="5 6" id="KW-0472">Membrane</keyword>
<accession>A0A2T2WHW4</accession>
<comment type="caution">
    <text evidence="7">The sequence shown here is derived from an EMBL/GenBank/DDBJ whole genome shotgun (WGS) entry which is preliminary data.</text>
</comment>
<evidence type="ECO:0000313" key="7">
    <source>
        <dbReference type="EMBL" id="PSR21816.1"/>
    </source>
</evidence>
<dbReference type="Proteomes" id="UP000242699">
    <property type="component" value="Unassembled WGS sequence"/>
</dbReference>
<evidence type="ECO:0000256" key="3">
    <source>
        <dbReference type="ARBA" id="ARBA00022692"/>
    </source>
</evidence>
<dbReference type="GO" id="GO:0022857">
    <property type="term" value="F:transmembrane transporter activity"/>
    <property type="evidence" value="ECO:0007669"/>
    <property type="project" value="InterPro"/>
</dbReference>
<dbReference type="AlphaFoldDB" id="A0A2T2WHW4"/>
<organism evidence="7 8">
    <name type="scientific">Sulfobacillus benefaciens</name>
    <dbReference type="NCBI Taxonomy" id="453960"/>
    <lineage>
        <taxon>Bacteria</taxon>
        <taxon>Bacillati</taxon>
        <taxon>Bacillota</taxon>
        <taxon>Clostridia</taxon>
        <taxon>Eubacteriales</taxon>
        <taxon>Clostridiales Family XVII. Incertae Sedis</taxon>
        <taxon>Sulfobacillus</taxon>
    </lineage>
</organism>
<name>A0A2T2WHW4_9FIRM</name>
<dbReference type="InterPro" id="IPR036259">
    <property type="entry name" value="MFS_trans_sf"/>
</dbReference>
<feature type="transmembrane region" description="Helical" evidence="6">
    <location>
        <begin position="109"/>
        <end position="127"/>
    </location>
</feature>
<evidence type="ECO:0000256" key="2">
    <source>
        <dbReference type="ARBA" id="ARBA00022475"/>
    </source>
</evidence>
<dbReference type="Pfam" id="PF07690">
    <property type="entry name" value="MFS_1"/>
    <property type="match status" value="1"/>
</dbReference>
<evidence type="ECO:0000256" key="4">
    <source>
        <dbReference type="ARBA" id="ARBA00022989"/>
    </source>
</evidence>
<feature type="non-terminal residue" evidence="7">
    <location>
        <position position="257"/>
    </location>
</feature>
<reference evidence="7 8" key="1">
    <citation type="journal article" date="2014" name="BMC Genomics">
        <title>Comparison of environmental and isolate Sulfobacillus genomes reveals diverse carbon, sulfur, nitrogen, and hydrogen metabolisms.</title>
        <authorList>
            <person name="Justice N.B."/>
            <person name="Norman A."/>
            <person name="Brown C.T."/>
            <person name="Singh A."/>
            <person name="Thomas B.C."/>
            <person name="Banfield J.F."/>
        </authorList>
    </citation>
    <scope>NUCLEOTIDE SEQUENCE [LARGE SCALE GENOMIC DNA]</scope>
    <source>
        <strain evidence="7">AMDSBA1</strain>
    </source>
</reference>
<comment type="subcellular location">
    <subcellularLocation>
        <location evidence="1">Cell membrane</location>
        <topology evidence="1">Multi-pass membrane protein</topology>
    </subcellularLocation>
</comment>
<evidence type="ECO:0000313" key="8">
    <source>
        <dbReference type="Proteomes" id="UP000242699"/>
    </source>
</evidence>
<protein>
    <recommendedName>
        <fullName evidence="9">MFS transporter</fullName>
    </recommendedName>
</protein>
<dbReference type="PANTHER" id="PTHR23513:SF6">
    <property type="entry name" value="MAJOR FACILITATOR SUPERFAMILY ASSOCIATED DOMAIN-CONTAINING PROTEIN"/>
    <property type="match status" value="1"/>
</dbReference>
<evidence type="ECO:0000256" key="1">
    <source>
        <dbReference type="ARBA" id="ARBA00004651"/>
    </source>
</evidence>
<dbReference type="GO" id="GO:0005886">
    <property type="term" value="C:plasma membrane"/>
    <property type="evidence" value="ECO:0007669"/>
    <property type="project" value="UniProtKB-SubCell"/>
</dbReference>